<reference evidence="1 2" key="1">
    <citation type="submission" date="2024-03" db="EMBL/GenBank/DDBJ databases">
        <title>Chitinophaga caseinilytica sp. nov., a casein hydrolysing bacterium isolated from forest soil.</title>
        <authorList>
            <person name="Lee D.S."/>
            <person name="Han D.M."/>
            <person name="Baek J.H."/>
            <person name="Choi D.G."/>
            <person name="Jeon J.H."/>
            <person name="Jeon C.O."/>
        </authorList>
    </citation>
    <scope>NUCLEOTIDE SEQUENCE [LARGE SCALE GENOMIC DNA]</scope>
    <source>
        <strain evidence="1 2">KACC 19118</strain>
    </source>
</reference>
<dbReference type="InterPro" id="IPR041662">
    <property type="entry name" value="SusD-like_2"/>
</dbReference>
<accession>A0ABZ2Z3I5</accession>
<dbReference type="EMBL" id="CP150096">
    <property type="protein sequence ID" value="WZN46742.1"/>
    <property type="molecule type" value="Genomic_DNA"/>
</dbReference>
<name>A0ABZ2Z3I5_9BACT</name>
<protein>
    <submittedName>
        <fullName evidence="1">SusD/RagB family nutrient-binding outer membrane lipoprotein</fullName>
    </submittedName>
</protein>
<keyword evidence="2" id="KW-1185">Reference proteome</keyword>
<sequence>MKHTIIGALVLFGMATQSCTKDFTEINTNPNETKVATAHALMAPALVNTLSANMIRNRNFNNELMQVTVDISESDGKVFRYDFRATWADYLYNAWYSELTNFKDMEKVARDPKSYNRSYIGISLICQAWVFSMLTDTYGDIPYFKSNLARDSAVFEPPFDTQKDIYFDIFNKLDTANVYLNNTTYGINANSDPVFNGDITKWRRFGNSLYLRLLMRISGKAEVADVAIAKFKEVAETKKSSYPIIDTTEQSAILRWTGAGPLVSPFLGVREQDFRGPGVGEFFINNLVNWNNPLIDPSKGNNSVNRWRIAPYQGGYSGVPSGYQMGQAPVRRSYFYSQTTTTLFNLQTDALTGQMLNAAEVQFMLAEAVVKGWIAGSAEAYYTRGIKYTIKQWIPAWDEVTDYIDKADLHWNDSGSEDEKMEAIHIQKYYAMFLMDMQQWFEYRRTGHPVLPKGPGLRNNGVMPARMNYPVYVQSTNPTNYKQAVSRQGSDVISTEVWWQKP</sequence>
<dbReference type="PROSITE" id="PS51257">
    <property type="entry name" value="PROKAR_LIPOPROTEIN"/>
    <property type="match status" value="1"/>
</dbReference>
<dbReference type="InterPro" id="IPR011990">
    <property type="entry name" value="TPR-like_helical_dom_sf"/>
</dbReference>
<organism evidence="1 2">
    <name type="scientific">Chitinophaga caseinilytica</name>
    <dbReference type="NCBI Taxonomy" id="2267521"/>
    <lineage>
        <taxon>Bacteria</taxon>
        <taxon>Pseudomonadati</taxon>
        <taxon>Bacteroidota</taxon>
        <taxon>Chitinophagia</taxon>
        <taxon>Chitinophagales</taxon>
        <taxon>Chitinophagaceae</taxon>
        <taxon>Chitinophaga</taxon>
    </lineage>
</organism>
<dbReference type="RefSeq" id="WP_341841425.1">
    <property type="nucleotide sequence ID" value="NZ_CP149792.1"/>
</dbReference>
<dbReference type="Proteomes" id="UP001449657">
    <property type="component" value="Chromosome"/>
</dbReference>
<evidence type="ECO:0000313" key="1">
    <source>
        <dbReference type="EMBL" id="WZN46742.1"/>
    </source>
</evidence>
<dbReference type="SUPFAM" id="SSF48452">
    <property type="entry name" value="TPR-like"/>
    <property type="match status" value="1"/>
</dbReference>
<gene>
    <name evidence="1" type="ORF">WJU22_00905</name>
</gene>
<keyword evidence="1" id="KW-0449">Lipoprotein</keyword>
<dbReference type="Pfam" id="PF12771">
    <property type="entry name" value="SusD-like_2"/>
    <property type="match status" value="1"/>
</dbReference>
<dbReference type="Gene3D" id="1.25.40.390">
    <property type="match status" value="1"/>
</dbReference>
<evidence type="ECO:0000313" key="2">
    <source>
        <dbReference type="Proteomes" id="UP001449657"/>
    </source>
</evidence>
<proteinExistence type="predicted"/>